<dbReference type="Gene3D" id="3.40.190.290">
    <property type="match status" value="1"/>
</dbReference>
<dbReference type="EMBL" id="FPLD01000035">
    <property type="protein sequence ID" value="SGY89336.1"/>
    <property type="molecule type" value="Genomic_DNA"/>
</dbReference>
<dbReference type="PANTHER" id="PTHR30537">
    <property type="entry name" value="HTH-TYPE TRANSCRIPTIONAL REGULATOR"/>
    <property type="match status" value="1"/>
</dbReference>
<dbReference type="InterPro" id="IPR005119">
    <property type="entry name" value="LysR_subst-bd"/>
</dbReference>
<organism evidence="7 9">
    <name type="scientific">Moritella viscosa</name>
    <dbReference type="NCBI Taxonomy" id="80854"/>
    <lineage>
        <taxon>Bacteria</taxon>
        <taxon>Pseudomonadati</taxon>
        <taxon>Pseudomonadota</taxon>
        <taxon>Gammaproteobacteria</taxon>
        <taxon>Alteromonadales</taxon>
        <taxon>Moritellaceae</taxon>
        <taxon>Moritella</taxon>
    </lineage>
</organism>
<dbReference type="PROSITE" id="PS50931">
    <property type="entry name" value="HTH_LYSR"/>
    <property type="match status" value="1"/>
</dbReference>
<dbReference type="RefSeq" id="WP_045109762.1">
    <property type="nucleotide sequence ID" value="NZ_CAWQZC010000050.1"/>
</dbReference>
<dbReference type="InterPro" id="IPR036390">
    <property type="entry name" value="WH_DNA-bd_sf"/>
</dbReference>
<name>A0A090IHK9_9GAMM</name>
<dbReference type="PANTHER" id="PTHR30537:SF5">
    <property type="entry name" value="HTH-TYPE TRANSCRIPTIONAL ACTIVATOR TTDR-RELATED"/>
    <property type="match status" value="1"/>
</dbReference>
<dbReference type="Gene3D" id="1.10.10.10">
    <property type="entry name" value="Winged helix-like DNA-binding domain superfamily/Winged helix DNA-binding domain"/>
    <property type="match status" value="1"/>
</dbReference>
<reference evidence="7 9" key="1">
    <citation type="submission" date="2016-11" db="EMBL/GenBank/DDBJ databases">
        <authorList>
            <person name="Jaros S."/>
            <person name="Januszkiewicz K."/>
            <person name="Wedrychowicz H."/>
        </authorList>
    </citation>
    <scope>NUCLEOTIDE SEQUENCE [LARGE SCALE GENOMIC DNA]</scope>
    <source>
        <strain evidence="7">NVI 5450</strain>
    </source>
</reference>
<dbReference type="CDD" id="cd08422">
    <property type="entry name" value="PBP2_CrgA_like"/>
    <property type="match status" value="1"/>
</dbReference>
<evidence type="ECO:0000313" key="6">
    <source>
        <dbReference type="EMBL" id="SGY86302.1"/>
    </source>
</evidence>
<proteinExistence type="inferred from homology"/>
<keyword evidence="8" id="KW-1185">Reference proteome</keyword>
<comment type="similarity">
    <text evidence="1">Belongs to the LysR transcriptional regulatory family.</text>
</comment>
<feature type="domain" description="HTH lysR-type" evidence="5">
    <location>
        <begin position="4"/>
        <end position="61"/>
    </location>
</feature>
<keyword evidence="3" id="KW-0238">DNA-binding</keyword>
<evidence type="ECO:0000256" key="1">
    <source>
        <dbReference type="ARBA" id="ARBA00009437"/>
    </source>
</evidence>
<evidence type="ECO:0000313" key="8">
    <source>
        <dbReference type="Proteomes" id="UP000182660"/>
    </source>
</evidence>
<dbReference type="SUPFAM" id="SSF46785">
    <property type="entry name" value="Winged helix' DNA-binding domain"/>
    <property type="match status" value="1"/>
</dbReference>
<dbReference type="Proteomes" id="UP000182660">
    <property type="component" value="Unassembled WGS sequence"/>
</dbReference>
<dbReference type="GO" id="GO:0003700">
    <property type="term" value="F:DNA-binding transcription factor activity"/>
    <property type="evidence" value="ECO:0007669"/>
    <property type="project" value="InterPro"/>
</dbReference>
<dbReference type="HOGENOM" id="CLU_039613_16_2_6"/>
<dbReference type="GO" id="GO:0006351">
    <property type="term" value="P:DNA-templated transcription"/>
    <property type="evidence" value="ECO:0007669"/>
    <property type="project" value="TreeGrafter"/>
</dbReference>
<dbReference type="InterPro" id="IPR036388">
    <property type="entry name" value="WH-like_DNA-bd_sf"/>
</dbReference>
<dbReference type="Pfam" id="PF00126">
    <property type="entry name" value="HTH_1"/>
    <property type="match status" value="1"/>
</dbReference>
<dbReference type="EMBL" id="FPLJ01000030">
    <property type="protein sequence ID" value="SGY86302.1"/>
    <property type="molecule type" value="Genomic_DNA"/>
</dbReference>
<dbReference type="Proteomes" id="UP000183794">
    <property type="component" value="Unassembled WGS sequence"/>
</dbReference>
<evidence type="ECO:0000259" key="5">
    <source>
        <dbReference type="PROSITE" id="PS50931"/>
    </source>
</evidence>
<protein>
    <submittedName>
        <fullName evidence="7">LysR-family transcriptional regulator</fullName>
    </submittedName>
</protein>
<evidence type="ECO:0000313" key="7">
    <source>
        <dbReference type="EMBL" id="SGY89336.1"/>
    </source>
</evidence>
<keyword evidence="4" id="KW-0804">Transcription</keyword>
<dbReference type="PATRIC" id="fig|80854.5.peg.1525"/>
<dbReference type="InterPro" id="IPR058163">
    <property type="entry name" value="LysR-type_TF_proteobact-type"/>
</dbReference>
<reference evidence="6 8" key="2">
    <citation type="submission" date="2016-11" db="EMBL/GenBank/DDBJ databases">
        <authorList>
            <person name="Klemetsen T."/>
        </authorList>
    </citation>
    <scope>NUCLEOTIDE SEQUENCE [LARGE SCALE GENOMIC DNA]</scope>
    <source>
        <strain evidence="6">MT 2528</strain>
    </source>
</reference>
<evidence type="ECO:0000256" key="4">
    <source>
        <dbReference type="ARBA" id="ARBA00023163"/>
    </source>
</evidence>
<dbReference type="STRING" id="80854.MVIS_1437"/>
<sequence>MGNIDFISLRIFSLVAEKGSFIGAAKALQMPSSNVSRTISQLEDKLQVRLIERSTRHMRLTESGALLYSRSGALLDALAQLESDITSNKTQLKGPLRLCIPSEMGPKLLGDSIIDFSLKYPEISINCTTNLAGFESLIEDIDIAIIVTRGDLPDSDYIAQKLAEFPCCIVAAPKVIKQWGKPSNISDFRALPCITTATALQGKAWQFIKDSGEFHHISVSSNFKVNSGEMAFKAALSGVGFAILSRHACDEHIKDGSLIELNFASKAAPLNLYAVYSHRVFRPEKFRVFIDFLKADLAQFI</sequence>
<dbReference type="InterPro" id="IPR000847">
    <property type="entry name" value="LysR_HTH_N"/>
</dbReference>
<evidence type="ECO:0000256" key="2">
    <source>
        <dbReference type="ARBA" id="ARBA00023015"/>
    </source>
</evidence>
<dbReference type="GO" id="GO:0043565">
    <property type="term" value="F:sequence-specific DNA binding"/>
    <property type="evidence" value="ECO:0007669"/>
    <property type="project" value="TreeGrafter"/>
</dbReference>
<keyword evidence="2" id="KW-0805">Transcription regulation</keyword>
<dbReference type="SUPFAM" id="SSF53850">
    <property type="entry name" value="Periplasmic binding protein-like II"/>
    <property type="match status" value="1"/>
</dbReference>
<evidence type="ECO:0000256" key="3">
    <source>
        <dbReference type="ARBA" id="ARBA00023125"/>
    </source>
</evidence>
<evidence type="ECO:0000313" key="9">
    <source>
        <dbReference type="Proteomes" id="UP000183794"/>
    </source>
</evidence>
<accession>A0A090IHK9</accession>
<dbReference type="AlphaFoldDB" id="A0A090IHK9"/>
<dbReference type="GeneID" id="61294751"/>
<dbReference type="KEGG" id="mvs:MVIS_1437"/>
<dbReference type="OrthoDB" id="6565067at2"/>
<dbReference type="Pfam" id="PF03466">
    <property type="entry name" value="LysR_substrate"/>
    <property type="match status" value="1"/>
</dbReference>
<gene>
    <name evidence="6" type="ORF">MT2528_1012</name>
    <name evidence="7" type="ORF">NVI5450_0984</name>
</gene>
<dbReference type="FunFam" id="1.10.10.10:FF:000001">
    <property type="entry name" value="LysR family transcriptional regulator"/>
    <property type="match status" value="1"/>
</dbReference>